<sequence length="405" mass="44856">MKAGVAAVALLTAALMSQGAMAKTLEDVLKEKGVITEEDYKAVTKSKPLDYKLGKGFTFNSPDEKFQMSLGARLQSRYTFTDSDGGQNTSEFRVRRMKLFMNGYAYSKDLTYKLQVNFADSGKLLEDAWLNYRLMDEAQFLVGQEKVQFARQEITSSGSQQFVDRSNATDTFKMGRDTGLMVHGKIAKGIFNYNLGVYGGVGQNTQRKFTNNAFAARVAVNPFGDMAYSEGDLDNSQKPLLSIGAGYFMDTLAKTSATALESNNLTFAGSNGWLGKGLSKFGTEKIDTNSVGIDAAFKWMGFSAQGEYFLGHANGQDTDKTLRAHGFYAQAGYFIIPKHLEVAARYSFVDPDRDKANNIQTETAGAVSYYFNKHNLKLQADVTNIHKQPARSDDMQYRLQAQIIF</sequence>
<accession>B9M878</accession>
<keyword evidence="1" id="KW-0732">Signal</keyword>
<dbReference type="Proteomes" id="UP000007721">
    <property type="component" value="Chromosome"/>
</dbReference>
<dbReference type="SUPFAM" id="SSF56935">
    <property type="entry name" value="Porins"/>
    <property type="match status" value="1"/>
</dbReference>
<dbReference type="HOGENOM" id="CLU_041542_0_0_7"/>
<feature type="signal peptide" evidence="1">
    <location>
        <begin position="1"/>
        <end position="22"/>
    </location>
</feature>
<dbReference type="InterPro" id="IPR010870">
    <property type="entry name" value="Porin_O/P"/>
</dbReference>
<dbReference type="KEGG" id="geo:Geob_1987"/>
<reference evidence="2 3" key="1">
    <citation type="submission" date="2009-01" db="EMBL/GenBank/DDBJ databases">
        <title>Complete sequence of Geobacter sp. FRC-32.</title>
        <authorList>
            <consortium name="US DOE Joint Genome Institute"/>
            <person name="Lucas S."/>
            <person name="Copeland A."/>
            <person name="Lapidus A."/>
            <person name="Glavina del Rio T."/>
            <person name="Dalin E."/>
            <person name="Tice H."/>
            <person name="Bruce D."/>
            <person name="Goodwin L."/>
            <person name="Pitluck S."/>
            <person name="Saunders E."/>
            <person name="Brettin T."/>
            <person name="Detter J.C."/>
            <person name="Han C."/>
            <person name="Larimer F."/>
            <person name="Land M."/>
            <person name="Hauser L."/>
            <person name="Kyrpides N."/>
            <person name="Ovchinnikova G."/>
            <person name="Kostka J."/>
            <person name="Richardson P."/>
        </authorList>
    </citation>
    <scope>NUCLEOTIDE SEQUENCE [LARGE SCALE GENOMIC DNA]</scope>
    <source>
        <strain evidence="3">DSM 22248 / JCM 15807 / FRC-32</strain>
    </source>
</reference>
<organism evidence="2 3">
    <name type="scientific">Geotalea daltonii (strain DSM 22248 / JCM 15807 / FRC-32)</name>
    <name type="common">Geobacter daltonii</name>
    <dbReference type="NCBI Taxonomy" id="316067"/>
    <lineage>
        <taxon>Bacteria</taxon>
        <taxon>Pseudomonadati</taxon>
        <taxon>Thermodesulfobacteriota</taxon>
        <taxon>Desulfuromonadia</taxon>
        <taxon>Geobacterales</taxon>
        <taxon>Geobacteraceae</taxon>
        <taxon>Geotalea</taxon>
    </lineage>
</organism>
<gene>
    <name evidence="2" type="ordered locus">Geob_1987</name>
</gene>
<dbReference type="RefSeq" id="WP_012647073.1">
    <property type="nucleotide sequence ID" value="NC_011979.1"/>
</dbReference>
<keyword evidence="3" id="KW-1185">Reference proteome</keyword>
<dbReference type="eggNOG" id="COG3746">
    <property type="taxonomic scope" value="Bacteria"/>
</dbReference>
<protein>
    <submittedName>
        <fullName evidence="2">Phosphate-selective outer membrane channel</fullName>
    </submittedName>
</protein>
<dbReference type="Pfam" id="PF07396">
    <property type="entry name" value="Porin_O_P"/>
    <property type="match status" value="1"/>
</dbReference>
<evidence type="ECO:0000313" key="2">
    <source>
        <dbReference type="EMBL" id="ACM20344.1"/>
    </source>
</evidence>
<dbReference type="Gene3D" id="2.40.160.10">
    <property type="entry name" value="Porin"/>
    <property type="match status" value="1"/>
</dbReference>
<evidence type="ECO:0000256" key="1">
    <source>
        <dbReference type="SAM" id="SignalP"/>
    </source>
</evidence>
<proteinExistence type="predicted"/>
<dbReference type="STRING" id="316067.Geob_1987"/>
<dbReference type="AlphaFoldDB" id="B9M878"/>
<name>B9M878_GEODF</name>
<dbReference type="EMBL" id="CP001390">
    <property type="protein sequence ID" value="ACM20344.1"/>
    <property type="molecule type" value="Genomic_DNA"/>
</dbReference>
<evidence type="ECO:0000313" key="3">
    <source>
        <dbReference type="Proteomes" id="UP000007721"/>
    </source>
</evidence>
<dbReference type="OrthoDB" id="976976at2"/>
<dbReference type="InterPro" id="IPR023614">
    <property type="entry name" value="Porin_dom_sf"/>
</dbReference>
<feature type="chain" id="PRO_5002889091" evidence="1">
    <location>
        <begin position="23"/>
        <end position="405"/>
    </location>
</feature>